<keyword evidence="1" id="KW-0805">Transcription regulation</keyword>
<dbReference type="GO" id="GO:0003700">
    <property type="term" value="F:DNA-binding transcription factor activity"/>
    <property type="evidence" value="ECO:0007669"/>
    <property type="project" value="InterPro"/>
</dbReference>
<dbReference type="AlphaFoldDB" id="A0A323TBR1"/>
<dbReference type="InterPro" id="IPR028978">
    <property type="entry name" value="Chorismate_lyase_/UTRA_dom_sf"/>
</dbReference>
<organism evidence="5 6">
    <name type="scientific">Salipaludibacillus keqinensis</name>
    <dbReference type="NCBI Taxonomy" id="2045207"/>
    <lineage>
        <taxon>Bacteria</taxon>
        <taxon>Bacillati</taxon>
        <taxon>Bacillota</taxon>
        <taxon>Bacilli</taxon>
        <taxon>Bacillales</taxon>
        <taxon>Bacillaceae</taxon>
    </lineage>
</organism>
<dbReference type="InterPro" id="IPR036390">
    <property type="entry name" value="WH_DNA-bd_sf"/>
</dbReference>
<dbReference type="PANTHER" id="PTHR44846">
    <property type="entry name" value="MANNOSYL-D-GLYCERATE TRANSPORT/METABOLISM SYSTEM REPRESSOR MNGR-RELATED"/>
    <property type="match status" value="1"/>
</dbReference>
<keyword evidence="2" id="KW-0238">DNA-binding</keyword>
<dbReference type="Gene3D" id="1.10.10.10">
    <property type="entry name" value="Winged helix-like DNA-binding domain superfamily/Winged helix DNA-binding domain"/>
    <property type="match status" value="1"/>
</dbReference>
<dbReference type="FunFam" id="1.10.10.10:FF:000079">
    <property type="entry name" value="GntR family transcriptional regulator"/>
    <property type="match status" value="1"/>
</dbReference>
<dbReference type="Proteomes" id="UP000248214">
    <property type="component" value="Unassembled WGS sequence"/>
</dbReference>
<keyword evidence="6" id="KW-1185">Reference proteome</keyword>
<feature type="domain" description="HTH gntR-type" evidence="4">
    <location>
        <begin position="13"/>
        <end position="81"/>
    </location>
</feature>
<dbReference type="PANTHER" id="PTHR44846:SF1">
    <property type="entry name" value="MANNOSYL-D-GLYCERATE TRANSPORT_METABOLISM SYSTEM REPRESSOR MNGR-RELATED"/>
    <property type="match status" value="1"/>
</dbReference>
<dbReference type="InterPro" id="IPR050679">
    <property type="entry name" value="Bact_HTH_transcr_reg"/>
</dbReference>
<dbReference type="Pfam" id="PF07702">
    <property type="entry name" value="UTRA"/>
    <property type="match status" value="1"/>
</dbReference>
<proteinExistence type="predicted"/>
<evidence type="ECO:0000313" key="5">
    <source>
        <dbReference type="EMBL" id="PYZ92621.1"/>
    </source>
</evidence>
<dbReference type="SUPFAM" id="SSF46785">
    <property type="entry name" value="Winged helix' DNA-binding domain"/>
    <property type="match status" value="1"/>
</dbReference>
<dbReference type="InterPro" id="IPR000524">
    <property type="entry name" value="Tscrpt_reg_HTH_GntR"/>
</dbReference>
<dbReference type="Gene3D" id="3.40.1410.10">
    <property type="entry name" value="Chorismate lyase-like"/>
    <property type="match status" value="1"/>
</dbReference>
<dbReference type="PROSITE" id="PS50949">
    <property type="entry name" value="HTH_GNTR"/>
    <property type="match status" value="1"/>
</dbReference>
<evidence type="ECO:0000259" key="4">
    <source>
        <dbReference type="PROSITE" id="PS50949"/>
    </source>
</evidence>
<protein>
    <submittedName>
        <fullName evidence="5">GntR family transcriptional regulator</fullName>
    </submittedName>
</protein>
<gene>
    <name evidence="5" type="ORF">CR194_13195</name>
</gene>
<comment type="caution">
    <text evidence="5">The sequence shown here is derived from an EMBL/GenBank/DDBJ whole genome shotgun (WGS) entry which is preliminary data.</text>
</comment>
<dbReference type="Pfam" id="PF00392">
    <property type="entry name" value="GntR"/>
    <property type="match status" value="1"/>
</dbReference>
<dbReference type="PRINTS" id="PR00035">
    <property type="entry name" value="HTHGNTR"/>
</dbReference>
<sequence>MKRKENIITDNKGALYLQVKDIIIQRIQQKIWPANTLIPTEQELMKEFGVSRTTIRQAIQILVVNGLLEKRQGRGTVVKPQKLQGSLGKLKGFAEEVLDSGRVPRSKTLRVEFRTDLFSEKSVLQLEESATVLLIERIRFADETPIALERTVWPEYIGKILVKHDLDHAKYYEILEEQNIWLRKASEQIKAINATLLEADYLGVRGGEALLEMVRLSFGVDDKPIEYTRTKYRSDHYHYDIDLQR</sequence>
<dbReference type="GO" id="GO:0003677">
    <property type="term" value="F:DNA binding"/>
    <property type="evidence" value="ECO:0007669"/>
    <property type="project" value="UniProtKB-KW"/>
</dbReference>
<keyword evidence="3" id="KW-0804">Transcription</keyword>
<dbReference type="InterPro" id="IPR036388">
    <property type="entry name" value="WH-like_DNA-bd_sf"/>
</dbReference>
<dbReference type="EMBL" id="PDOD01000003">
    <property type="protein sequence ID" value="PYZ92621.1"/>
    <property type="molecule type" value="Genomic_DNA"/>
</dbReference>
<name>A0A323TBR1_9BACI</name>
<evidence type="ECO:0000256" key="2">
    <source>
        <dbReference type="ARBA" id="ARBA00023125"/>
    </source>
</evidence>
<dbReference type="GO" id="GO:0045892">
    <property type="term" value="P:negative regulation of DNA-templated transcription"/>
    <property type="evidence" value="ECO:0007669"/>
    <property type="project" value="TreeGrafter"/>
</dbReference>
<dbReference type="SMART" id="SM00866">
    <property type="entry name" value="UTRA"/>
    <property type="match status" value="1"/>
</dbReference>
<dbReference type="OrthoDB" id="9815017at2"/>
<dbReference type="SUPFAM" id="SSF64288">
    <property type="entry name" value="Chorismate lyase-like"/>
    <property type="match status" value="1"/>
</dbReference>
<dbReference type="CDD" id="cd07377">
    <property type="entry name" value="WHTH_GntR"/>
    <property type="match status" value="1"/>
</dbReference>
<evidence type="ECO:0000256" key="1">
    <source>
        <dbReference type="ARBA" id="ARBA00023015"/>
    </source>
</evidence>
<reference evidence="5 6" key="1">
    <citation type="submission" date="2017-10" db="EMBL/GenBank/DDBJ databases">
        <title>Bacillus sp. nov., a halophilic bacterium isolated from a Keqin Lake.</title>
        <authorList>
            <person name="Wang H."/>
        </authorList>
    </citation>
    <scope>NUCLEOTIDE SEQUENCE [LARGE SCALE GENOMIC DNA]</scope>
    <source>
        <strain evidence="5 6">KQ-12</strain>
    </source>
</reference>
<accession>A0A323TBR1</accession>
<dbReference type="SMART" id="SM00345">
    <property type="entry name" value="HTH_GNTR"/>
    <property type="match status" value="1"/>
</dbReference>
<dbReference type="InterPro" id="IPR011663">
    <property type="entry name" value="UTRA"/>
</dbReference>
<dbReference type="RefSeq" id="WP_110610171.1">
    <property type="nucleotide sequence ID" value="NZ_PDOD01000003.1"/>
</dbReference>
<evidence type="ECO:0000313" key="6">
    <source>
        <dbReference type="Proteomes" id="UP000248214"/>
    </source>
</evidence>
<evidence type="ECO:0000256" key="3">
    <source>
        <dbReference type="ARBA" id="ARBA00023163"/>
    </source>
</evidence>